<evidence type="ECO:0008006" key="3">
    <source>
        <dbReference type="Google" id="ProtNLM"/>
    </source>
</evidence>
<dbReference type="KEGG" id="fpl:Ferp_0172"/>
<dbReference type="STRING" id="589924.Ferp_0172"/>
<dbReference type="OrthoDB" id="105377at2157"/>
<dbReference type="InterPro" id="IPR011004">
    <property type="entry name" value="Trimer_LpxA-like_sf"/>
</dbReference>
<dbReference type="Gene3D" id="2.160.10.10">
    <property type="entry name" value="Hexapeptide repeat proteins"/>
    <property type="match status" value="1"/>
</dbReference>
<protein>
    <recommendedName>
        <fullName evidence="3">Acyltransferase</fullName>
    </recommendedName>
</protein>
<gene>
    <name evidence="1" type="ordered locus">Ferp_0172</name>
</gene>
<reference evidence="1 2" key="2">
    <citation type="journal article" date="2011" name="Stand. Genomic Sci.">
        <title>Complete genome sequence of Ferroglobus placidus AEDII12DO.</title>
        <authorList>
            <person name="Anderson I."/>
            <person name="Risso C."/>
            <person name="Holmes D."/>
            <person name="Lucas S."/>
            <person name="Copeland A."/>
            <person name="Lapidus A."/>
            <person name="Cheng J.F."/>
            <person name="Bruce D."/>
            <person name="Goodwin L."/>
            <person name="Pitluck S."/>
            <person name="Saunders E."/>
            <person name="Brettin T."/>
            <person name="Detter J.C."/>
            <person name="Han C."/>
            <person name="Tapia R."/>
            <person name="Larimer F."/>
            <person name="Land M."/>
            <person name="Hauser L."/>
            <person name="Woyke T."/>
            <person name="Lovley D."/>
            <person name="Kyrpides N."/>
            <person name="Ivanova N."/>
        </authorList>
    </citation>
    <scope>NUCLEOTIDE SEQUENCE [LARGE SCALE GENOMIC DNA]</scope>
    <source>
        <strain evidence="2">DSM 10642 / AEDII12DO</strain>
    </source>
</reference>
<evidence type="ECO:0000313" key="2">
    <source>
        <dbReference type="Proteomes" id="UP000002613"/>
    </source>
</evidence>
<sequence length="289" mass="32134">MLEVFRVNSAKFDEGMLYHNGDVIIGANSKLDYGVSGKKVVVGERCHIKGDIVCEEVRLDSWVTVDGSVFCKGDAYIGEFSSINGKLVVYGNLEIGRNVRIKEGFEAKGLITIQDPLPIIIFLFVYILELLRLGKIEEVEKLFEEDFENPLIIPENSKLSLEFIELDANAEINSSRVVGNVRGKNILLKDCEVFGSVRGRDVAVMSSKIHGAVEGRKVYIVKESEIYGFVRGEEVFMEEGCSVEGSIVGRKGVWIKENVEVPELIKIDELGQREVQENVSEPVSGDRVG</sequence>
<dbReference type="Proteomes" id="UP000002613">
    <property type="component" value="Chromosome"/>
</dbReference>
<dbReference type="RefSeq" id="WP_012964706.1">
    <property type="nucleotide sequence ID" value="NC_013849.1"/>
</dbReference>
<accession>D3S1Q2</accession>
<organism evidence="1 2">
    <name type="scientific">Ferroglobus placidus (strain DSM 10642 / AEDII12DO)</name>
    <dbReference type="NCBI Taxonomy" id="589924"/>
    <lineage>
        <taxon>Archaea</taxon>
        <taxon>Methanobacteriati</taxon>
        <taxon>Methanobacteriota</taxon>
        <taxon>Archaeoglobi</taxon>
        <taxon>Archaeoglobales</taxon>
        <taxon>Archaeoglobaceae</taxon>
        <taxon>Ferroglobus</taxon>
    </lineage>
</organism>
<dbReference type="GeneID" id="8777666"/>
<proteinExistence type="predicted"/>
<dbReference type="PaxDb" id="589924-Ferp_0172"/>
<dbReference type="SUPFAM" id="SSF51161">
    <property type="entry name" value="Trimeric LpxA-like enzymes"/>
    <property type="match status" value="1"/>
</dbReference>
<dbReference type="AlphaFoldDB" id="D3S1Q2"/>
<evidence type="ECO:0000313" key="1">
    <source>
        <dbReference type="EMBL" id="ADC64359.1"/>
    </source>
</evidence>
<reference evidence="2" key="1">
    <citation type="submission" date="2010-02" db="EMBL/GenBank/DDBJ databases">
        <title>Complete sequence of Ferroglobus placidus DSM 10642.</title>
        <authorList>
            <consortium name="US DOE Joint Genome Institute"/>
            <person name="Lucas S."/>
            <person name="Copeland A."/>
            <person name="Lapidus A."/>
            <person name="Cheng J.-F."/>
            <person name="Bruce D."/>
            <person name="Goodwin L."/>
            <person name="Pitluck S."/>
            <person name="Saunders E."/>
            <person name="Brettin T."/>
            <person name="Detter J.C."/>
            <person name="Han C."/>
            <person name="Tapia R."/>
            <person name="Larimer F."/>
            <person name="Land M."/>
            <person name="Hauser L."/>
            <person name="Kyrpides N."/>
            <person name="Ivanova N."/>
            <person name="Holmes D."/>
            <person name="Lovley D."/>
            <person name="Kyrpides N."/>
            <person name="Anderson I.J."/>
            <person name="Woyke T."/>
        </authorList>
    </citation>
    <scope>NUCLEOTIDE SEQUENCE [LARGE SCALE GENOMIC DNA]</scope>
    <source>
        <strain evidence="2">DSM 10642 / AEDII12DO</strain>
    </source>
</reference>
<name>D3S1Q2_FERPA</name>
<dbReference type="EMBL" id="CP001899">
    <property type="protein sequence ID" value="ADC64359.1"/>
    <property type="molecule type" value="Genomic_DNA"/>
</dbReference>
<keyword evidence="2" id="KW-1185">Reference proteome</keyword>
<dbReference type="eggNOG" id="arCOG02471">
    <property type="taxonomic scope" value="Archaea"/>
</dbReference>
<dbReference type="HOGENOM" id="CLU_040510_1_0_2"/>